<proteinExistence type="predicted"/>
<reference evidence="1 2" key="1">
    <citation type="submission" date="2015-09" db="EMBL/GenBank/DDBJ databases">
        <authorList>
            <consortium name="Swine Surveillance"/>
        </authorList>
    </citation>
    <scope>NUCLEOTIDE SEQUENCE [LARGE SCALE GENOMIC DNA]</scope>
    <source>
        <strain evidence="1 2">CECT 7557</strain>
    </source>
</reference>
<sequence length="85" mass="9320">MAADTPENVARFATEPDILHSRQLAVIGLYGPETDLRAMVRMPSGRIKQIAPGNRLAHGEVVAIDREGLLILRHGQTQRLPLLAD</sequence>
<dbReference type="OrthoDB" id="7860232at2"/>
<dbReference type="STRING" id="928856.SAMN04488049_104198"/>
<evidence type="ECO:0000313" key="1">
    <source>
        <dbReference type="EMBL" id="CUH80474.1"/>
    </source>
</evidence>
<name>A0A0P1GG20_9RHOB</name>
<dbReference type="Proteomes" id="UP000052022">
    <property type="component" value="Unassembled WGS sequence"/>
</dbReference>
<evidence type="ECO:0000313" key="2">
    <source>
        <dbReference type="Proteomes" id="UP000052022"/>
    </source>
</evidence>
<dbReference type="EMBL" id="CYSD01000039">
    <property type="protein sequence ID" value="CUH80474.1"/>
    <property type="molecule type" value="Genomic_DNA"/>
</dbReference>
<organism evidence="1 2">
    <name type="scientific">Tritonibacter multivorans</name>
    <dbReference type="NCBI Taxonomy" id="928856"/>
    <lineage>
        <taxon>Bacteria</taxon>
        <taxon>Pseudomonadati</taxon>
        <taxon>Pseudomonadota</taxon>
        <taxon>Alphaproteobacteria</taxon>
        <taxon>Rhodobacterales</taxon>
        <taxon>Paracoccaceae</taxon>
        <taxon>Tritonibacter</taxon>
    </lineage>
</organism>
<gene>
    <name evidence="1" type="ORF">TRM7557_02915</name>
</gene>
<keyword evidence="2" id="KW-1185">Reference proteome</keyword>
<accession>A0A0P1GG20</accession>
<dbReference type="RefSeq" id="WP_058290935.1">
    <property type="nucleotide sequence ID" value="NZ_CYSD01000039.1"/>
</dbReference>
<dbReference type="AlphaFoldDB" id="A0A0P1GG20"/>
<evidence type="ECO:0008006" key="3">
    <source>
        <dbReference type="Google" id="ProtNLM"/>
    </source>
</evidence>
<protein>
    <recommendedName>
        <fullName evidence="3">Type IV pilus biogenesis</fullName>
    </recommendedName>
</protein>